<keyword evidence="5" id="KW-0964">Secreted</keyword>
<comment type="subcellular location">
    <subcellularLocation>
        <location evidence="2">Secreted</location>
    </subcellularLocation>
</comment>
<dbReference type="InterPro" id="IPR029034">
    <property type="entry name" value="Cystine-knot_cytokine"/>
</dbReference>
<dbReference type="PANTHER" id="PTHR11515">
    <property type="entry name" value="GLYCOPROTEIN HORMONE BETA CHAIN"/>
    <property type="match status" value="1"/>
</dbReference>
<comment type="similarity">
    <text evidence="3">Belongs to the glycoprotein hormones subunit beta family.</text>
</comment>
<evidence type="ECO:0000256" key="8">
    <source>
        <dbReference type="ARBA" id="ARBA00023180"/>
    </source>
</evidence>
<evidence type="ECO:0000256" key="12">
    <source>
        <dbReference type="ARBA" id="ARBA00042931"/>
    </source>
</evidence>
<evidence type="ECO:0000256" key="4">
    <source>
        <dbReference type="ARBA" id="ARBA00011870"/>
    </source>
</evidence>
<dbReference type="PROSITE" id="PS00261">
    <property type="entry name" value="GLYCO_HORMONE_BETA_1"/>
    <property type="match status" value="1"/>
</dbReference>
<dbReference type="Pfam" id="PF00007">
    <property type="entry name" value="Cys_knot"/>
    <property type="match status" value="1"/>
</dbReference>
<dbReference type="GO" id="GO:0007186">
    <property type="term" value="P:G protein-coupled receptor signaling pathway"/>
    <property type="evidence" value="ECO:0007669"/>
    <property type="project" value="TreeGrafter"/>
</dbReference>
<name>A0AAV2M752_KNICA</name>
<keyword evidence="16" id="KW-1185">Reference proteome</keyword>
<evidence type="ECO:0000256" key="7">
    <source>
        <dbReference type="ARBA" id="ARBA00023157"/>
    </source>
</evidence>
<evidence type="ECO:0000256" key="3">
    <source>
        <dbReference type="ARBA" id="ARBA00006552"/>
    </source>
</evidence>
<evidence type="ECO:0000256" key="10">
    <source>
        <dbReference type="ARBA" id="ARBA00039483"/>
    </source>
</evidence>
<evidence type="ECO:0000313" key="16">
    <source>
        <dbReference type="Proteomes" id="UP001497482"/>
    </source>
</evidence>
<evidence type="ECO:0000256" key="13">
    <source>
        <dbReference type="SAM" id="SignalP"/>
    </source>
</evidence>
<keyword evidence="6" id="KW-0372">Hormone</keyword>
<accession>A0AAV2M752</accession>
<evidence type="ECO:0000256" key="9">
    <source>
        <dbReference type="ARBA" id="ARBA00038688"/>
    </source>
</evidence>
<dbReference type="Proteomes" id="UP001497482">
    <property type="component" value="Chromosome 6"/>
</dbReference>
<dbReference type="InterPro" id="IPR018245">
    <property type="entry name" value="Gonadotropin_bsu_CS"/>
</dbReference>
<dbReference type="EMBL" id="OZ035828">
    <property type="protein sequence ID" value="CAL1609065.1"/>
    <property type="molecule type" value="Genomic_DNA"/>
</dbReference>
<dbReference type="InterPro" id="IPR006208">
    <property type="entry name" value="Glyco_hormone_CN"/>
</dbReference>
<sequence length="75" mass="8425">METTAFGSLLVLLMFSSACSTCLPSDFTLYVEKPECSFCVAINTTICMGYCRTMDQKQIKNTKKLRNFLTLSATY</sequence>
<evidence type="ECO:0000259" key="14">
    <source>
        <dbReference type="Pfam" id="PF00007"/>
    </source>
</evidence>
<organism evidence="15 16">
    <name type="scientific">Knipowitschia caucasica</name>
    <name type="common">Caucasian dwarf goby</name>
    <name type="synonym">Pomatoschistus caucasicus</name>
    <dbReference type="NCBI Taxonomy" id="637954"/>
    <lineage>
        <taxon>Eukaryota</taxon>
        <taxon>Metazoa</taxon>
        <taxon>Chordata</taxon>
        <taxon>Craniata</taxon>
        <taxon>Vertebrata</taxon>
        <taxon>Euteleostomi</taxon>
        <taxon>Actinopterygii</taxon>
        <taxon>Neopterygii</taxon>
        <taxon>Teleostei</taxon>
        <taxon>Neoteleostei</taxon>
        <taxon>Acanthomorphata</taxon>
        <taxon>Gobiaria</taxon>
        <taxon>Gobiiformes</taxon>
        <taxon>Gobioidei</taxon>
        <taxon>Gobiidae</taxon>
        <taxon>Gobiinae</taxon>
        <taxon>Knipowitschia</taxon>
    </lineage>
</organism>
<evidence type="ECO:0000256" key="5">
    <source>
        <dbReference type="ARBA" id="ARBA00022525"/>
    </source>
</evidence>
<keyword evidence="8" id="KW-0325">Glycoprotein</keyword>
<protein>
    <recommendedName>
        <fullName evidence="10">Thyrotropin subunit beta</fullName>
    </recommendedName>
    <alternativeName>
        <fullName evidence="11">Thyroid-stimulating hormone subunit beta</fullName>
    </alternativeName>
    <alternativeName>
        <fullName evidence="12">Thyrotropin beta chain</fullName>
    </alternativeName>
</protein>
<reference evidence="15 16" key="1">
    <citation type="submission" date="2024-04" db="EMBL/GenBank/DDBJ databases">
        <authorList>
            <person name="Waldvogel A.-M."/>
            <person name="Schoenle A."/>
        </authorList>
    </citation>
    <scope>NUCLEOTIDE SEQUENCE [LARGE SCALE GENOMIC DNA]</scope>
</reference>
<dbReference type="SUPFAM" id="SSF57501">
    <property type="entry name" value="Cystine-knot cytokines"/>
    <property type="match status" value="1"/>
</dbReference>
<feature type="chain" id="PRO_5043898271" description="Thyrotropin subunit beta" evidence="13">
    <location>
        <begin position="21"/>
        <end position="75"/>
    </location>
</feature>
<dbReference type="PANTHER" id="PTHR11515:SF5">
    <property type="entry name" value="THYROTROPIN SUBUNIT BETA"/>
    <property type="match status" value="1"/>
</dbReference>
<dbReference type="GO" id="GO:0005179">
    <property type="term" value="F:hormone activity"/>
    <property type="evidence" value="ECO:0007669"/>
    <property type="project" value="UniProtKB-KW"/>
</dbReference>
<feature type="domain" description="Glycoprotein hormone subunit beta" evidence="14">
    <location>
        <begin position="20"/>
        <end position="63"/>
    </location>
</feature>
<evidence type="ECO:0000256" key="1">
    <source>
        <dbReference type="ARBA" id="ARBA00003920"/>
    </source>
</evidence>
<comment type="subunit">
    <text evidence="4">Heterodimer of an alpha and a beta chain.</text>
</comment>
<evidence type="ECO:0000256" key="6">
    <source>
        <dbReference type="ARBA" id="ARBA00022702"/>
    </source>
</evidence>
<dbReference type="GO" id="GO:0005615">
    <property type="term" value="C:extracellular space"/>
    <property type="evidence" value="ECO:0007669"/>
    <property type="project" value="TreeGrafter"/>
</dbReference>
<keyword evidence="7" id="KW-1015">Disulfide bond</keyword>
<dbReference type="InterPro" id="IPR001545">
    <property type="entry name" value="Gonadotropin_bsu"/>
</dbReference>
<comment type="function">
    <text evidence="1">Involved in gametogenesis and steroidogenesis.</text>
</comment>
<evidence type="ECO:0000313" key="15">
    <source>
        <dbReference type="EMBL" id="CAL1609065.1"/>
    </source>
</evidence>
<gene>
    <name evidence="15" type="ORF">KC01_LOCUS35890</name>
</gene>
<keyword evidence="13" id="KW-0732">Signal</keyword>
<dbReference type="Gene3D" id="2.10.90.10">
    <property type="entry name" value="Cystine-knot cytokines"/>
    <property type="match status" value="1"/>
</dbReference>
<evidence type="ECO:0000256" key="11">
    <source>
        <dbReference type="ARBA" id="ARBA00042284"/>
    </source>
</evidence>
<evidence type="ECO:0000256" key="2">
    <source>
        <dbReference type="ARBA" id="ARBA00004613"/>
    </source>
</evidence>
<dbReference type="AlphaFoldDB" id="A0AAV2M752"/>
<proteinExistence type="inferred from homology"/>
<comment type="subunit">
    <text evidence="9">Heterodimer of a common alpha chain and a unique beta chain which confers biological specificity to thyrotropin, lutropin, follitropin and gonadotropin.</text>
</comment>
<dbReference type="SMART" id="SM00068">
    <property type="entry name" value="GHB"/>
    <property type="match status" value="1"/>
</dbReference>
<feature type="signal peptide" evidence="13">
    <location>
        <begin position="1"/>
        <end position="20"/>
    </location>
</feature>
<dbReference type="GO" id="GO:0005737">
    <property type="term" value="C:cytoplasm"/>
    <property type="evidence" value="ECO:0007669"/>
    <property type="project" value="TreeGrafter"/>
</dbReference>